<dbReference type="Proteomes" id="UP000184310">
    <property type="component" value="Unassembled WGS sequence"/>
</dbReference>
<dbReference type="RefSeq" id="WP_072988571.1">
    <property type="nucleotide sequence ID" value="NZ_FQZB01000011.1"/>
</dbReference>
<dbReference type="CDD" id="cd06354">
    <property type="entry name" value="PBP1_PrnA-like"/>
    <property type="match status" value="1"/>
</dbReference>
<evidence type="ECO:0000313" key="9">
    <source>
        <dbReference type="EMBL" id="SHJ85117.1"/>
    </source>
</evidence>
<reference evidence="9 10" key="1">
    <citation type="submission" date="2016-11" db="EMBL/GenBank/DDBJ databases">
        <authorList>
            <person name="Jaros S."/>
            <person name="Januszkiewicz K."/>
            <person name="Wedrychowicz H."/>
        </authorList>
    </citation>
    <scope>NUCLEOTIDE SEQUENCE [LARGE SCALE GENOMIC DNA]</scope>
    <source>
        <strain evidence="9 10">DSM 21758</strain>
    </source>
</reference>
<dbReference type="InterPro" id="IPR003760">
    <property type="entry name" value="PnrA-like"/>
</dbReference>
<sequence length="368" mass="39352">MNKKRLIATITSVAVVATLFAGCGKSEEAKDTKKESIKVGMVTDSGTIDDKSFNQGTWEGIKKAKDDLKLADNDIKYLKPAGETEADYMKEIGNLEDAGYKFIVTPGFKFETAIYKAQDKYKDSKFVILDGAPREKSDSKDAKIGENTISVTFAEHEAGFMAAIATAVQLKEGKVGFIGGMEIPPVQKFNWGFQQGIKYANEKLGTKIDLSADNIVYQGSFNNVAAGGQLAASMYDRGVKAIFCAAGGVGVGAIKEAKSRVSTGKDVWIVGVDSDQFKDGEYKQGKSVVLTSAVKKIDNATADLVKKASDGKFDGGKALVYDAKNDGVGIPKENPNLSSETKKTCDDILAKLKSGDIKVAGEKGDLIK</sequence>
<feature type="signal peptide" evidence="7">
    <location>
        <begin position="1"/>
        <end position="21"/>
    </location>
</feature>
<evidence type="ECO:0000256" key="6">
    <source>
        <dbReference type="ARBA" id="ARBA00023288"/>
    </source>
</evidence>
<dbReference type="InterPro" id="IPR028082">
    <property type="entry name" value="Peripla_BP_I"/>
</dbReference>
<dbReference type="PANTHER" id="PTHR34296">
    <property type="entry name" value="TRANSCRIPTIONAL ACTIVATOR PROTEIN MED"/>
    <property type="match status" value="1"/>
</dbReference>
<dbReference type="PROSITE" id="PS51257">
    <property type="entry name" value="PROKAR_LIPOPROTEIN"/>
    <property type="match status" value="1"/>
</dbReference>
<keyword evidence="3" id="KW-1003">Cell membrane</keyword>
<dbReference type="Gene3D" id="3.40.50.2300">
    <property type="match status" value="2"/>
</dbReference>
<dbReference type="GO" id="GO:0005886">
    <property type="term" value="C:plasma membrane"/>
    <property type="evidence" value="ECO:0007669"/>
    <property type="project" value="UniProtKB-SubCell"/>
</dbReference>
<evidence type="ECO:0000256" key="3">
    <source>
        <dbReference type="ARBA" id="ARBA00022475"/>
    </source>
</evidence>
<feature type="domain" description="ABC transporter substrate-binding protein PnrA-like" evidence="8">
    <location>
        <begin position="38"/>
        <end position="361"/>
    </location>
</feature>
<dbReference type="EMBL" id="FQZB01000011">
    <property type="protein sequence ID" value="SHJ85117.1"/>
    <property type="molecule type" value="Genomic_DNA"/>
</dbReference>
<keyword evidence="10" id="KW-1185">Reference proteome</keyword>
<name>A0A1M6MNU1_9CLOT</name>
<protein>
    <submittedName>
        <fullName evidence="9">Nucleoside-binding protein</fullName>
    </submittedName>
</protein>
<accession>A0A1M6MNU1</accession>
<evidence type="ECO:0000256" key="2">
    <source>
        <dbReference type="ARBA" id="ARBA00008610"/>
    </source>
</evidence>
<dbReference type="AlphaFoldDB" id="A0A1M6MNU1"/>
<proteinExistence type="inferred from homology"/>
<gene>
    <name evidence="9" type="ORF">SAMN02745163_02707</name>
</gene>
<evidence type="ECO:0000256" key="5">
    <source>
        <dbReference type="ARBA" id="ARBA00023136"/>
    </source>
</evidence>
<organism evidence="9 10">
    <name type="scientific">Clostridium cavendishii DSM 21758</name>
    <dbReference type="NCBI Taxonomy" id="1121302"/>
    <lineage>
        <taxon>Bacteria</taxon>
        <taxon>Bacillati</taxon>
        <taxon>Bacillota</taxon>
        <taxon>Clostridia</taxon>
        <taxon>Eubacteriales</taxon>
        <taxon>Clostridiaceae</taxon>
        <taxon>Clostridium</taxon>
    </lineage>
</organism>
<evidence type="ECO:0000256" key="4">
    <source>
        <dbReference type="ARBA" id="ARBA00022729"/>
    </source>
</evidence>
<feature type="chain" id="PRO_5039273158" evidence="7">
    <location>
        <begin position="22"/>
        <end position="368"/>
    </location>
</feature>
<dbReference type="InterPro" id="IPR050957">
    <property type="entry name" value="BMP_lipoprotein"/>
</dbReference>
<keyword evidence="5" id="KW-0472">Membrane</keyword>
<keyword evidence="6" id="KW-0449">Lipoprotein</keyword>
<keyword evidence="4 7" id="KW-0732">Signal</keyword>
<evidence type="ECO:0000259" key="8">
    <source>
        <dbReference type="Pfam" id="PF02608"/>
    </source>
</evidence>
<dbReference type="Pfam" id="PF02608">
    <property type="entry name" value="Bmp"/>
    <property type="match status" value="1"/>
</dbReference>
<dbReference type="SUPFAM" id="SSF53822">
    <property type="entry name" value="Periplasmic binding protein-like I"/>
    <property type="match status" value="1"/>
</dbReference>
<dbReference type="STRING" id="1121302.SAMN02745163_02707"/>
<comment type="similarity">
    <text evidence="2">Belongs to the BMP lipoprotein family.</text>
</comment>
<dbReference type="PANTHER" id="PTHR34296:SF2">
    <property type="entry name" value="ABC TRANSPORTER GUANOSINE-BINDING PROTEIN NUPN"/>
    <property type="match status" value="1"/>
</dbReference>
<evidence type="ECO:0000256" key="1">
    <source>
        <dbReference type="ARBA" id="ARBA00004193"/>
    </source>
</evidence>
<dbReference type="OrthoDB" id="9769871at2"/>
<evidence type="ECO:0000256" key="7">
    <source>
        <dbReference type="SAM" id="SignalP"/>
    </source>
</evidence>
<evidence type="ECO:0000313" key="10">
    <source>
        <dbReference type="Proteomes" id="UP000184310"/>
    </source>
</evidence>
<comment type="subcellular location">
    <subcellularLocation>
        <location evidence="1">Cell membrane</location>
        <topology evidence="1">Lipid-anchor</topology>
    </subcellularLocation>
</comment>